<dbReference type="EMBL" id="AP026801">
    <property type="protein sequence ID" value="BDR55735.1"/>
    <property type="molecule type" value="Genomic_DNA"/>
</dbReference>
<dbReference type="AlphaFoldDB" id="A0AAU9D2X5"/>
<dbReference type="Proteomes" id="UP001321804">
    <property type="component" value="Chromosome"/>
</dbReference>
<dbReference type="RefSeq" id="WP_317697269.1">
    <property type="nucleotide sequence ID" value="NZ_AP026801.1"/>
</dbReference>
<sequence length="96" mass="11710">MARVKENTFDYQEVANFIRAKVHKQPYYVFIDEEWKYFGAYRVLDDLSDIYRFDDLVSDEIRIVPDDVSFHIQIDYDFDEITYEYKTITRSNIDTQ</sequence>
<name>A0AAU9D2X5_9LACO</name>
<accession>A0AAU9D2X5</accession>
<gene>
    <name evidence="1" type="ORF">KIMC2_02970</name>
</gene>
<protein>
    <submittedName>
        <fullName evidence="1">Uncharacterized protein</fullName>
    </submittedName>
</protein>
<evidence type="ECO:0000313" key="1">
    <source>
        <dbReference type="EMBL" id="BDR55735.1"/>
    </source>
</evidence>
<organism evidence="1 2">
    <name type="scientific">Xylocopilactobacillus apis</name>
    <dbReference type="NCBI Taxonomy" id="2932183"/>
    <lineage>
        <taxon>Bacteria</taxon>
        <taxon>Bacillati</taxon>
        <taxon>Bacillota</taxon>
        <taxon>Bacilli</taxon>
        <taxon>Lactobacillales</taxon>
        <taxon>Lactobacillaceae</taxon>
        <taxon>Xylocopilactobacillus</taxon>
    </lineage>
</organism>
<keyword evidence="2" id="KW-1185">Reference proteome</keyword>
<evidence type="ECO:0000313" key="2">
    <source>
        <dbReference type="Proteomes" id="UP001321804"/>
    </source>
</evidence>
<proteinExistence type="predicted"/>
<reference evidence="1 2" key="1">
    <citation type="journal article" date="2023" name="Microbiol. Spectr.">
        <title>Symbiosis of Carpenter Bees with Uncharacterized Lactic Acid Bacteria Showing NAD Auxotrophy.</title>
        <authorList>
            <person name="Kawasaki S."/>
            <person name="Ozawa K."/>
            <person name="Mori T."/>
            <person name="Yamamoto A."/>
            <person name="Ito M."/>
            <person name="Ohkuma M."/>
            <person name="Sakamoto M."/>
            <person name="Matsutani M."/>
        </authorList>
    </citation>
    <scope>NUCLEOTIDE SEQUENCE [LARGE SCALE GENOMIC DNA]</scope>
    <source>
        <strain evidence="1 2">KimC2</strain>
    </source>
</reference>
<dbReference type="KEGG" id="xak:KIMC2_02970"/>